<dbReference type="PROSITE" id="PS50118">
    <property type="entry name" value="HMG_BOX_2"/>
    <property type="match status" value="1"/>
</dbReference>
<evidence type="ECO:0000256" key="1">
    <source>
        <dbReference type="ARBA" id="ARBA00023125"/>
    </source>
</evidence>
<dbReference type="Pfam" id="PF00505">
    <property type="entry name" value="HMG_box"/>
    <property type="match status" value="1"/>
</dbReference>
<accession>A0A168K5I3</accession>
<feature type="domain" description="HMG box" evidence="4">
    <location>
        <begin position="132"/>
        <end position="201"/>
    </location>
</feature>
<dbReference type="InterPro" id="IPR009071">
    <property type="entry name" value="HMG_box_dom"/>
</dbReference>
<feature type="region of interest" description="Disordered" evidence="3">
    <location>
        <begin position="113"/>
        <end position="136"/>
    </location>
</feature>
<feature type="compositionally biased region" description="Basic residues" evidence="3">
    <location>
        <begin position="252"/>
        <end position="263"/>
    </location>
</feature>
<keyword evidence="2" id="KW-0539">Nucleus</keyword>
<evidence type="ECO:0000256" key="3">
    <source>
        <dbReference type="SAM" id="MobiDB-lite"/>
    </source>
</evidence>
<gene>
    <name evidence="5" type="ORF">LEL_00798</name>
</gene>
<proteinExistence type="predicted"/>
<dbReference type="OrthoDB" id="5550281at2759"/>
<dbReference type="SMART" id="SM00398">
    <property type="entry name" value="HMG"/>
    <property type="match status" value="1"/>
</dbReference>
<dbReference type="STRING" id="1081108.A0A168K5I3"/>
<dbReference type="InterPro" id="IPR050342">
    <property type="entry name" value="HMGB"/>
</dbReference>
<evidence type="ECO:0000256" key="2">
    <source>
        <dbReference type="PROSITE-ProRule" id="PRU00267"/>
    </source>
</evidence>
<dbReference type="Gene3D" id="1.10.30.10">
    <property type="entry name" value="High mobility group box domain"/>
    <property type="match status" value="1"/>
</dbReference>
<evidence type="ECO:0000259" key="4">
    <source>
        <dbReference type="PROSITE" id="PS50118"/>
    </source>
</evidence>
<dbReference type="EMBL" id="AZHF01000001">
    <property type="protein sequence ID" value="OAA81253.1"/>
    <property type="molecule type" value="Genomic_DNA"/>
</dbReference>
<organism evidence="5 6">
    <name type="scientific">Akanthomyces lecanii RCEF 1005</name>
    <dbReference type="NCBI Taxonomy" id="1081108"/>
    <lineage>
        <taxon>Eukaryota</taxon>
        <taxon>Fungi</taxon>
        <taxon>Dikarya</taxon>
        <taxon>Ascomycota</taxon>
        <taxon>Pezizomycotina</taxon>
        <taxon>Sordariomycetes</taxon>
        <taxon>Hypocreomycetidae</taxon>
        <taxon>Hypocreales</taxon>
        <taxon>Cordycipitaceae</taxon>
        <taxon>Akanthomyces</taxon>
        <taxon>Cordyceps confragosa</taxon>
    </lineage>
</organism>
<comment type="caution">
    <text evidence="5">The sequence shown here is derived from an EMBL/GenBank/DDBJ whole genome shotgun (WGS) entry which is preliminary data.</text>
</comment>
<feature type="DNA-binding region" description="HMG box" evidence="2">
    <location>
        <begin position="132"/>
        <end position="201"/>
    </location>
</feature>
<reference evidence="5 6" key="1">
    <citation type="journal article" date="2016" name="Genome Biol. Evol.">
        <title>Divergent and convergent evolution of fungal pathogenicity.</title>
        <authorList>
            <person name="Shang Y."/>
            <person name="Xiao G."/>
            <person name="Zheng P."/>
            <person name="Cen K."/>
            <person name="Zhan S."/>
            <person name="Wang C."/>
        </authorList>
    </citation>
    <scope>NUCLEOTIDE SEQUENCE [LARGE SCALE GENOMIC DNA]</scope>
    <source>
        <strain evidence="5 6">RCEF 1005</strain>
    </source>
</reference>
<protein>
    <submittedName>
        <fullName evidence="5">High mobility group protein</fullName>
    </submittedName>
</protein>
<feature type="compositionally biased region" description="Basic and acidic residues" evidence="3">
    <location>
        <begin position="292"/>
        <end position="301"/>
    </location>
</feature>
<evidence type="ECO:0000313" key="5">
    <source>
        <dbReference type="EMBL" id="OAA81253.1"/>
    </source>
</evidence>
<dbReference type="PANTHER" id="PTHR48112:SF5">
    <property type="entry name" value="BOX PROTEIN, PUTATIVE (AFU_ORTHOLOGUE AFUA_1G04550)-RELATED"/>
    <property type="match status" value="1"/>
</dbReference>
<feature type="region of interest" description="Disordered" evidence="3">
    <location>
        <begin position="243"/>
        <end position="308"/>
    </location>
</feature>
<sequence length="308" mass="33925">MPRPAKKAEDKAKVPIPATTMVIPPVIAGIPPPVNPGNGPRIVEAESFMRVRDAALGRLGTIMELFRTFTNDYIRQTALLLGEQVGSLDEAINNSFDPAAAAALMLPVGELGAPPVEEKKERKKRTHDPNAPKRPLTPYFLYMQHARSIIANDLGAEAPKGAVQEEGQRRWANMTPHEKQGWNNAYQYNLRLYNARVNSYKAGNLNAKNMTDEEALKYAEDFSIPMPDLKEAKTDNVQAAIAEQLQDDSAKTPKKSGGGRKRKSDAPTTEVETPKAGPASPDKKRRRTSTKATDDKDDSKKSARKNKK</sequence>
<dbReference type="GO" id="GO:0005634">
    <property type="term" value="C:nucleus"/>
    <property type="evidence" value="ECO:0007669"/>
    <property type="project" value="UniProtKB-UniRule"/>
</dbReference>
<dbReference type="GO" id="GO:0003677">
    <property type="term" value="F:DNA binding"/>
    <property type="evidence" value="ECO:0007669"/>
    <property type="project" value="UniProtKB-UniRule"/>
</dbReference>
<dbReference type="Proteomes" id="UP000076881">
    <property type="component" value="Unassembled WGS sequence"/>
</dbReference>
<dbReference type="PANTHER" id="PTHR48112">
    <property type="entry name" value="HIGH MOBILITY GROUP PROTEIN DSP1"/>
    <property type="match status" value="1"/>
</dbReference>
<keyword evidence="6" id="KW-1185">Reference proteome</keyword>
<name>A0A168K5I3_CORDF</name>
<keyword evidence="1 2" id="KW-0238">DNA-binding</keyword>
<evidence type="ECO:0000313" key="6">
    <source>
        <dbReference type="Proteomes" id="UP000076881"/>
    </source>
</evidence>
<dbReference type="InterPro" id="IPR036910">
    <property type="entry name" value="HMG_box_dom_sf"/>
</dbReference>
<dbReference type="AlphaFoldDB" id="A0A168K5I3"/>
<dbReference type="SUPFAM" id="SSF47095">
    <property type="entry name" value="HMG-box"/>
    <property type="match status" value="1"/>
</dbReference>